<feature type="compositionally biased region" description="Basic and acidic residues" evidence="2">
    <location>
        <begin position="89"/>
        <end position="106"/>
    </location>
</feature>
<proteinExistence type="predicted"/>
<dbReference type="InterPro" id="IPR019673">
    <property type="entry name" value="Spore_germination_GerPC"/>
</dbReference>
<dbReference type="RefSeq" id="WP_307395080.1">
    <property type="nucleotide sequence ID" value="NZ_BAAADK010000047.1"/>
</dbReference>
<dbReference type="Proteomes" id="UP001235840">
    <property type="component" value="Unassembled WGS sequence"/>
</dbReference>
<keyword evidence="4" id="KW-1185">Reference proteome</keyword>
<evidence type="ECO:0000313" key="4">
    <source>
        <dbReference type="Proteomes" id="UP001235840"/>
    </source>
</evidence>
<evidence type="ECO:0000256" key="2">
    <source>
        <dbReference type="SAM" id="MobiDB-lite"/>
    </source>
</evidence>
<keyword evidence="1" id="KW-0175">Coiled coil</keyword>
<evidence type="ECO:0000313" key="3">
    <source>
        <dbReference type="EMBL" id="MDQ0166680.1"/>
    </source>
</evidence>
<reference evidence="3 4" key="1">
    <citation type="submission" date="2023-07" db="EMBL/GenBank/DDBJ databases">
        <title>Genomic Encyclopedia of Type Strains, Phase IV (KMG-IV): sequencing the most valuable type-strain genomes for metagenomic binning, comparative biology and taxonomic classification.</title>
        <authorList>
            <person name="Goeker M."/>
        </authorList>
    </citation>
    <scope>NUCLEOTIDE SEQUENCE [LARGE SCALE GENOMIC DNA]</scope>
    <source>
        <strain evidence="3 4">DSM 12751</strain>
    </source>
</reference>
<organism evidence="3 4">
    <name type="scientific">Caldalkalibacillus horti</name>
    <dbReference type="NCBI Taxonomy" id="77523"/>
    <lineage>
        <taxon>Bacteria</taxon>
        <taxon>Bacillati</taxon>
        <taxon>Bacillota</taxon>
        <taxon>Bacilli</taxon>
        <taxon>Bacillales</taxon>
        <taxon>Bacillaceae</taxon>
        <taxon>Caldalkalibacillus</taxon>
    </lineage>
</organism>
<feature type="coiled-coil region" evidence="1">
    <location>
        <begin position="9"/>
        <end position="36"/>
    </location>
</feature>
<evidence type="ECO:0000256" key="1">
    <source>
        <dbReference type="SAM" id="Coils"/>
    </source>
</evidence>
<name>A0ABT9W1F3_9BACI</name>
<sequence>MYYQYPDFFRILEEKVQRLEQENEELRGKIEQLKPIHIENINYKIQELTVRELKGTLNIGMTALSDPEEIKKWLTETDGEEVQLQDMEQEMKQDGMPDQNVMDKHQPHTPHST</sequence>
<dbReference type="Pfam" id="PF10737">
    <property type="entry name" value="GerPC"/>
    <property type="match status" value="1"/>
</dbReference>
<protein>
    <submittedName>
        <fullName evidence="3">RNase H-like nuclease (RuvC/YqgF family)</fullName>
    </submittedName>
</protein>
<gene>
    <name evidence="3" type="ORF">J2S11_002596</name>
</gene>
<comment type="caution">
    <text evidence="3">The sequence shown here is derived from an EMBL/GenBank/DDBJ whole genome shotgun (WGS) entry which is preliminary data.</text>
</comment>
<accession>A0ABT9W1F3</accession>
<feature type="region of interest" description="Disordered" evidence="2">
    <location>
        <begin position="89"/>
        <end position="113"/>
    </location>
</feature>
<dbReference type="EMBL" id="JAUSTY010000010">
    <property type="protein sequence ID" value="MDQ0166680.1"/>
    <property type="molecule type" value="Genomic_DNA"/>
</dbReference>